<dbReference type="CDD" id="cd00383">
    <property type="entry name" value="trans_reg_C"/>
    <property type="match status" value="1"/>
</dbReference>
<dbReference type="InterPro" id="IPR001867">
    <property type="entry name" value="OmpR/PhoB-type_DNA-bd"/>
</dbReference>
<dbReference type="SUPFAM" id="SSF46894">
    <property type="entry name" value="C-terminal effector domain of the bipartite response regulators"/>
    <property type="match status" value="1"/>
</dbReference>
<dbReference type="AlphaFoldDB" id="A0A1W2BAE4"/>
<dbReference type="PROSITE" id="PS50110">
    <property type="entry name" value="RESPONSE_REGULATORY"/>
    <property type="match status" value="1"/>
</dbReference>
<sequence>MEKLIYIADDDKNIRELIARFLRSEGFGAEVFETGDLLLEVFVSRPSDMVILDIMMPGTDGLTLCARLREKSPVPIIIVSARDSELDRISGISLGGDDYLVKPFSPMELVARVKAIFRRANLSRGDEEAGELRCGALRISLPERQAYLEDEKLELTPTEFSLISYLMEHCGRAVSREELLKSVWRFETEVDTRATDDVVKRLRKKLKDSGVRISSVWGYGFKLETGEPS</sequence>
<dbReference type="PROSITE" id="PS51755">
    <property type="entry name" value="OMPR_PHOB"/>
    <property type="match status" value="1"/>
</dbReference>
<feature type="domain" description="Response regulatory" evidence="10">
    <location>
        <begin position="4"/>
        <end position="117"/>
    </location>
</feature>
<dbReference type="GO" id="GO:0006355">
    <property type="term" value="P:regulation of DNA-templated transcription"/>
    <property type="evidence" value="ECO:0007669"/>
    <property type="project" value="InterPro"/>
</dbReference>
<dbReference type="PANTHER" id="PTHR48111">
    <property type="entry name" value="REGULATOR OF RPOS"/>
    <property type="match status" value="1"/>
</dbReference>
<feature type="modified residue" description="4-aspartylphosphate" evidence="8">
    <location>
        <position position="53"/>
    </location>
</feature>
<feature type="domain" description="OmpR/PhoB-type" evidence="11">
    <location>
        <begin position="129"/>
        <end position="225"/>
    </location>
</feature>
<dbReference type="Proteomes" id="UP000192790">
    <property type="component" value="Unassembled WGS sequence"/>
</dbReference>
<dbReference type="GO" id="GO:0000156">
    <property type="term" value="F:phosphorelay response regulator activity"/>
    <property type="evidence" value="ECO:0007669"/>
    <property type="project" value="TreeGrafter"/>
</dbReference>
<keyword evidence="5 9" id="KW-0238">DNA-binding</keyword>
<dbReference type="PANTHER" id="PTHR48111:SF1">
    <property type="entry name" value="TWO-COMPONENT RESPONSE REGULATOR ORR33"/>
    <property type="match status" value="1"/>
</dbReference>
<protein>
    <recommendedName>
        <fullName evidence="1">Stage 0 sporulation protein A homolog</fullName>
    </recommendedName>
</protein>
<dbReference type="InterPro" id="IPR036388">
    <property type="entry name" value="WH-like_DNA-bd_sf"/>
</dbReference>
<evidence type="ECO:0000256" key="1">
    <source>
        <dbReference type="ARBA" id="ARBA00018672"/>
    </source>
</evidence>
<name>A0A1W2BAE4_9FIRM</name>
<gene>
    <name evidence="12" type="ORF">SAMN02745168_2091</name>
</gene>
<dbReference type="Gene3D" id="1.10.10.10">
    <property type="entry name" value="Winged helix-like DNA-binding domain superfamily/Winged helix DNA-binding domain"/>
    <property type="match status" value="1"/>
</dbReference>
<evidence type="ECO:0000256" key="2">
    <source>
        <dbReference type="ARBA" id="ARBA00022553"/>
    </source>
</evidence>
<evidence type="ECO:0000256" key="6">
    <source>
        <dbReference type="ARBA" id="ARBA00023163"/>
    </source>
</evidence>
<dbReference type="Pfam" id="PF00486">
    <property type="entry name" value="Trans_reg_C"/>
    <property type="match status" value="1"/>
</dbReference>
<dbReference type="RefSeq" id="WP_084234765.1">
    <property type="nucleotide sequence ID" value="NZ_FWXW01000005.1"/>
</dbReference>
<evidence type="ECO:0000256" key="7">
    <source>
        <dbReference type="ARBA" id="ARBA00024867"/>
    </source>
</evidence>
<dbReference type="GO" id="GO:0032993">
    <property type="term" value="C:protein-DNA complex"/>
    <property type="evidence" value="ECO:0007669"/>
    <property type="project" value="TreeGrafter"/>
</dbReference>
<dbReference type="Gene3D" id="6.10.250.690">
    <property type="match status" value="1"/>
</dbReference>
<keyword evidence="6" id="KW-0804">Transcription</keyword>
<comment type="function">
    <text evidence="7">May play the central regulatory role in sporulation. It may be an element of the effector pathway responsible for the activation of sporulation genes in response to nutritional stress. Spo0A may act in concert with spo0H (a sigma factor) to control the expression of some genes that are critical to the sporulation process.</text>
</comment>
<dbReference type="InterPro" id="IPR016032">
    <property type="entry name" value="Sig_transdc_resp-reg_C-effctor"/>
</dbReference>
<dbReference type="SUPFAM" id="SSF52172">
    <property type="entry name" value="CheY-like"/>
    <property type="match status" value="1"/>
</dbReference>
<reference evidence="12 13" key="1">
    <citation type="submission" date="2017-04" db="EMBL/GenBank/DDBJ databases">
        <authorList>
            <person name="Afonso C.L."/>
            <person name="Miller P.J."/>
            <person name="Scott M.A."/>
            <person name="Spackman E."/>
            <person name="Goraichik I."/>
            <person name="Dimitrov K.M."/>
            <person name="Suarez D.L."/>
            <person name="Swayne D.E."/>
        </authorList>
    </citation>
    <scope>NUCLEOTIDE SEQUENCE [LARGE SCALE GENOMIC DNA]</scope>
    <source>
        <strain evidence="12 13">DSM 12816</strain>
    </source>
</reference>
<organism evidence="12 13">
    <name type="scientific">Papillibacter cinnamivorans DSM 12816</name>
    <dbReference type="NCBI Taxonomy" id="1122930"/>
    <lineage>
        <taxon>Bacteria</taxon>
        <taxon>Bacillati</taxon>
        <taxon>Bacillota</taxon>
        <taxon>Clostridia</taxon>
        <taxon>Eubacteriales</taxon>
        <taxon>Oscillospiraceae</taxon>
        <taxon>Papillibacter</taxon>
    </lineage>
</organism>
<dbReference type="Pfam" id="PF00072">
    <property type="entry name" value="Response_reg"/>
    <property type="match status" value="1"/>
</dbReference>
<dbReference type="EMBL" id="FWXW01000005">
    <property type="protein sequence ID" value="SMC69750.1"/>
    <property type="molecule type" value="Genomic_DNA"/>
</dbReference>
<evidence type="ECO:0000313" key="13">
    <source>
        <dbReference type="Proteomes" id="UP000192790"/>
    </source>
</evidence>
<proteinExistence type="predicted"/>
<dbReference type="GO" id="GO:0000976">
    <property type="term" value="F:transcription cis-regulatory region binding"/>
    <property type="evidence" value="ECO:0007669"/>
    <property type="project" value="TreeGrafter"/>
</dbReference>
<keyword evidence="2 8" id="KW-0597">Phosphoprotein</keyword>
<dbReference type="GO" id="GO:0005829">
    <property type="term" value="C:cytosol"/>
    <property type="evidence" value="ECO:0007669"/>
    <property type="project" value="TreeGrafter"/>
</dbReference>
<accession>A0A1W2BAE4</accession>
<keyword evidence="13" id="KW-1185">Reference proteome</keyword>
<feature type="DNA-binding region" description="OmpR/PhoB-type" evidence="9">
    <location>
        <begin position="129"/>
        <end position="225"/>
    </location>
</feature>
<evidence type="ECO:0000259" key="10">
    <source>
        <dbReference type="PROSITE" id="PS50110"/>
    </source>
</evidence>
<evidence type="ECO:0000313" key="12">
    <source>
        <dbReference type="EMBL" id="SMC69750.1"/>
    </source>
</evidence>
<dbReference type="InterPro" id="IPR001789">
    <property type="entry name" value="Sig_transdc_resp-reg_receiver"/>
</dbReference>
<dbReference type="SMART" id="SM00448">
    <property type="entry name" value="REC"/>
    <property type="match status" value="1"/>
</dbReference>
<evidence type="ECO:0000256" key="9">
    <source>
        <dbReference type="PROSITE-ProRule" id="PRU01091"/>
    </source>
</evidence>
<dbReference type="InterPro" id="IPR011006">
    <property type="entry name" value="CheY-like_superfamily"/>
</dbReference>
<dbReference type="Gene3D" id="3.40.50.2300">
    <property type="match status" value="1"/>
</dbReference>
<keyword evidence="4" id="KW-0805">Transcription regulation</keyword>
<dbReference type="InterPro" id="IPR039420">
    <property type="entry name" value="WalR-like"/>
</dbReference>
<evidence type="ECO:0000256" key="4">
    <source>
        <dbReference type="ARBA" id="ARBA00023015"/>
    </source>
</evidence>
<evidence type="ECO:0000256" key="5">
    <source>
        <dbReference type="ARBA" id="ARBA00023125"/>
    </source>
</evidence>
<dbReference type="SMART" id="SM00862">
    <property type="entry name" value="Trans_reg_C"/>
    <property type="match status" value="1"/>
</dbReference>
<dbReference type="STRING" id="1122930.SAMN02745168_2091"/>
<evidence type="ECO:0000256" key="8">
    <source>
        <dbReference type="PROSITE-ProRule" id="PRU00169"/>
    </source>
</evidence>
<dbReference type="OrthoDB" id="9790442at2"/>
<evidence type="ECO:0000256" key="3">
    <source>
        <dbReference type="ARBA" id="ARBA00023012"/>
    </source>
</evidence>
<evidence type="ECO:0000259" key="11">
    <source>
        <dbReference type="PROSITE" id="PS51755"/>
    </source>
</evidence>
<dbReference type="CDD" id="cd17574">
    <property type="entry name" value="REC_OmpR"/>
    <property type="match status" value="1"/>
</dbReference>
<keyword evidence="3" id="KW-0902">Two-component regulatory system</keyword>